<evidence type="ECO:0000256" key="2">
    <source>
        <dbReference type="ARBA" id="ARBA00022801"/>
    </source>
</evidence>
<evidence type="ECO:0000313" key="6">
    <source>
        <dbReference type="Proteomes" id="UP000034290"/>
    </source>
</evidence>
<dbReference type="EMBL" id="LCRM01000038">
    <property type="protein sequence ID" value="KKW35666.1"/>
    <property type="molecule type" value="Genomic_DNA"/>
</dbReference>
<keyword evidence="3" id="KW-0326">Glycosidase</keyword>
<sequence>ADTYGITWAREQFNWDVIEPTDDDAFNFDTYDAVIDTYEAHEIEVVGLLTYSSSWASDNPGAVDYEFYPPDLDAWSDYVETVTEHYAGRITYWEIWNEPNHASFWKGDESDYADLFNSAVTAAQAGNPDAKIVFGGLSGADYAFLEDVLPLIDNVDDIAVMAIHPYSNYAPEVAADGVNTLTTDLYNVKAVLNRFEMTRTPIWLTEIGWQTGTDGVANRTQAEYLTRAYTQALAIPDVEKIFWYSLVDAGSDFGLIDDDFVPKEAASALGFVAEELTGHWFKDQTLPGVKIMDNFVKSQGWHFAGTVCTEGSLDDNDNGKMTVRYRFTADTNCYAPITLDKALPYNTRALQFKVKGDNNSTALRVRVVDATGETFQYNFGYLPKEWLYYTVQLTKPSSWWNGDGDGKLDQPLTFDSFVLDDADGLQEKGTAQFDELLVSGRSQVYLYRFHQGTKDKYAYWSTSRVRRLRILLDGAGKIEERIWRYEDKRHKSGDGYYWLRARNAVTFLQTR</sequence>
<dbReference type="GO" id="GO:0004553">
    <property type="term" value="F:hydrolase activity, hydrolyzing O-glycosyl compounds"/>
    <property type="evidence" value="ECO:0007669"/>
    <property type="project" value="TreeGrafter"/>
</dbReference>
<dbReference type="PANTHER" id="PTHR12631:SF10">
    <property type="entry name" value="BETA-XYLOSIDASE-LIKE PROTEIN-RELATED"/>
    <property type="match status" value="1"/>
</dbReference>
<feature type="domain" description="Glycosyl hydrolases family 39 N-terminal catalytic" evidence="4">
    <location>
        <begin position="25"/>
        <end position="207"/>
    </location>
</feature>
<accession>A0A0G1XXG5</accession>
<dbReference type="InterPro" id="IPR008979">
    <property type="entry name" value="Galactose-bd-like_sf"/>
</dbReference>
<comment type="similarity">
    <text evidence="1">Belongs to the glycosyl hydrolase 39 family.</text>
</comment>
<name>A0A0G1XXG5_9BACT</name>
<dbReference type="SUPFAM" id="SSF49785">
    <property type="entry name" value="Galactose-binding domain-like"/>
    <property type="match status" value="1"/>
</dbReference>
<reference evidence="5 6" key="1">
    <citation type="journal article" date="2015" name="Nature">
        <title>rRNA introns, odd ribosomes, and small enigmatic genomes across a large radiation of phyla.</title>
        <authorList>
            <person name="Brown C.T."/>
            <person name="Hug L.A."/>
            <person name="Thomas B.C."/>
            <person name="Sharon I."/>
            <person name="Castelle C.J."/>
            <person name="Singh A."/>
            <person name="Wilkins M.J."/>
            <person name="Williams K.H."/>
            <person name="Banfield J.F."/>
        </authorList>
    </citation>
    <scope>NUCLEOTIDE SEQUENCE [LARGE SCALE GENOMIC DNA]</scope>
</reference>
<dbReference type="SUPFAM" id="SSF51445">
    <property type="entry name" value="(Trans)glycosidases"/>
    <property type="match status" value="1"/>
</dbReference>
<protein>
    <recommendedName>
        <fullName evidence="4">Glycosyl hydrolases family 39 N-terminal catalytic domain-containing protein</fullName>
    </recommendedName>
</protein>
<dbReference type="Proteomes" id="UP000034290">
    <property type="component" value="Unassembled WGS sequence"/>
</dbReference>
<dbReference type="InterPro" id="IPR049166">
    <property type="entry name" value="GH39_cat"/>
</dbReference>
<keyword evidence="2" id="KW-0378">Hydrolase</keyword>
<evidence type="ECO:0000256" key="1">
    <source>
        <dbReference type="ARBA" id="ARBA00008875"/>
    </source>
</evidence>
<evidence type="ECO:0000259" key="4">
    <source>
        <dbReference type="Pfam" id="PF01229"/>
    </source>
</evidence>
<proteinExistence type="inferred from homology"/>
<dbReference type="PANTHER" id="PTHR12631">
    <property type="entry name" value="ALPHA-L-IDURONIDASE"/>
    <property type="match status" value="1"/>
</dbReference>
<gene>
    <name evidence="5" type="ORF">UY81_C0038G0001</name>
</gene>
<dbReference type="InterPro" id="IPR017853">
    <property type="entry name" value="GH"/>
</dbReference>
<dbReference type="InterPro" id="IPR051923">
    <property type="entry name" value="Glycosyl_Hydrolase_39"/>
</dbReference>
<dbReference type="AlphaFoldDB" id="A0A0G1XXG5"/>
<feature type="non-terminal residue" evidence="5">
    <location>
        <position position="1"/>
    </location>
</feature>
<organism evidence="5 6">
    <name type="scientific">Candidatus Giovannonibacteria bacterium GW2011_GWA2_53_7</name>
    <dbReference type="NCBI Taxonomy" id="1618650"/>
    <lineage>
        <taxon>Bacteria</taxon>
        <taxon>Candidatus Giovannoniibacteriota</taxon>
    </lineage>
</organism>
<evidence type="ECO:0000256" key="3">
    <source>
        <dbReference type="ARBA" id="ARBA00023295"/>
    </source>
</evidence>
<dbReference type="Pfam" id="PF01229">
    <property type="entry name" value="Glyco_hydro_39"/>
    <property type="match status" value="1"/>
</dbReference>
<comment type="caution">
    <text evidence="5">The sequence shown here is derived from an EMBL/GenBank/DDBJ whole genome shotgun (WGS) entry which is preliminary data.</text>
</comment>
<evidence type="ECO:0000313" key="5">
    <source>
        <dbReference type="EMBL" id="KKW35666.1"/>
    </source>
</evidence>
<dbReference type="Gene3D" id="3.20.20.80">
    <property type="entry name" value="Glycosidases"/>
    <property type="match status" value="1"/>
</dbReference>